<sequence length="353" mass="40182">MSCPANVKVSISDAYVTFPYQYIPAPPRDAGGAGTITAITVYVPTFEDVVVVNKPLIQNRGYTEVLVQKHTFLDNAVVDQTQIIIYWNVISHIKKLGYGDTFVFSVVLSDNLFTCDNVKVISSTPTSCPLQIQYNPVDITHCTLDGSMPADYNVQQNIKKYNNFTIVFPRETPMGIKILNVKRFMILFGQQARPIKFSINVDHDEKVLIQKELTWENSRRLLRSGHGNKCHMYNVSSEKYLLDTLEILGIDRDSLMSIHGLVEIFNPLVLRYRVVPDVFIHINSLTNSPKHVRLYCEGDSLAITPAGVVPINRPTHNPKSFQFDPIKPPPEQFYMDFGTRDIYVQVPKYNYFL</sequence>
<dbReference type="KEGG" id="vg:27429711"/>
<dbReference type="Pfam" id="PF05054">
    <property type="entry name" value="AcMNPV_Ac109"/>
    <property type="match status" value="1"/>
</dbReference>
<dbReference type="GeneID" id="27429711"/>
<dbReference type="InterPro" id="IPR007748">
    <property type="entry name" value="AcMNPV_Orf109"/>
</dbReference>
<dbReference type="RefSeq" id="YP_009249884.1">
    <property type="nucleotide sequence ID" value="NC_029996.1"/>
</dbReference>
<evidence type="ECO:0000313" key="2">
    <source>
        <dbReference type="Proteomes" id="UP000202962"/>
    </source>
</evidence>
<keyword evidence="2" id="KW-1185">Reference proteome</keyword>
<name>A0A161C711_9BBAC</name>
<reference evidence="1 2" key="1">
    <citation type="submission" date="2015-03" db="EMBL/GenBank/DDBJ databases">
        <title>The complete genome sequence of Mocis sp. granulovirus.</title>
        <authorList>
            <person name="Ardisson-Araujo D.M.P."/>
            <person name="Melo F.L."/>
            <person name="Sosa-Gomez D.R."/>
            <person name="Ribeiro B.M."/>
        </authorList>
    </citation>
    <scope>NUCLEOTIDE SEQUENCE [LARGE SCALE GENOMIC DNA]</scope>
    <source>
        <strain evidence="1">Southern Brazil</strain>
    </source>
</reference>
<dbReference type="EMBL" id="KR011718">
    <property type="protein sequence ID" value="AKR17422.1"/>
    <property type="molecule type" value="Genomic_DNA"/>
</dbReference>
<dbReference type="Proteomes" id="UP000202962">
    <property type="component" value="Segment"/>
</dbReference>
<evidence type="ECO:0000313" key="1">
    <source>
        <dbReference type="EMBL" id="AKR17422.1"/>
    </source>
</evidence>
<accession>A0A161C711</accession>
<protein>
    <submittedName>
        <fullName evidence="1">ODV-EC43</fullName>
    </submittedName>
</protein>
<dbReference type="OrthoDB" id="5447at10239"/>
<organism evidence="1 2">
    <name type="scientific">Mocis latipes granulovirus</name>
    <dbReference type="NCBI Taxonomy" id="2072024"/>
    <lineage>
        <taxon>Viruses</taxon>
        <taxon>Viruses incertae sedis</taxon>
        <taxon>Naldaviricetes</taxon>
        <taxon>Lefavirales</taxon>
        <taxon>Baculoviridae</taxon>
        <taxon>Betabaculovirus</taxon>
        <taxon>Betabaculovirus molatipedis</taxon>
    </lineage>
</organism>
<proteinExistence type="predicted"/>